<dbReference type="InParanoid" id="A0A3P7E3Y0"/>
<feature type="domain" description="Apple" evidence="3">
    <location>
        <begin position="235"/>
        <end position="322"/>
    </location>
</feature>
<gene>
    <name evidence="4" type="ORF">WBA_LOCUS4240</name>
</gene>
<feature type="signal peptide" evidence="2">
    <location>
        <begin position="1"/>
        <end position="23"/>
    </location>
</feature>
<feature type="domain" description="Apple" evidence="3">
    <location>
        <begin position="99"/>
        <end position="178"/>
    </location>
</feature>
<evidence type="ECO:0000256" key="1">
    <source>
        <dbReference type="SAM" id="MobiDB-lite"/>
    </source>
</evidence>
<evidence type="ECO:0000256" key="2">
    <source>
        <dbReference type="SAM" id="SignalP"/>
    </source>
</evidence>
<evidence type="ECO:0000259" key="3">
    <source>
        <dbReference type="PROSITE" id="PS50948"/>
    </source>
</evidence>
<proteinExistence type="predicted"/>
<dbReference type="CDD" id="cd01099">
    <property type="entry name" value="PAN_AP_HGF"/>
    <property type="match status" value="1"/>
</dbReference>
<accession>A0A3P7E3Y0</accession>
<feature type="chain" id="PRO_5018320744" description="Apple domain-containing protein" evidence="2">
    <location>
        <begin position="24"/>
        <end position="433"/>
    </location>
</feature>
<evidence type="ECO:0000313" key="5">
    <source>
        <dbReference type="Proteomes" id="UP000270924"/>
    </source>
</evidence>
<feature type="domain" description="Apple" evidence="3">
    <location>
        <begin position="332"/>
        <end position="417"/>
    </location>
</feature>
<name>A0A3P7E3Y0_WUCBA</name>
<reference evidence="4 5" key="1">
    <citation type="submission" date="2018-11" db="EMBL/GenBank/DDBJ databases">
        <authorList>
            <consortium name="Pathogen Informatics"/>
        </authorList>
    </citation>
    <scope>NUCLEOTIDE SEQUENCE [LARGE SCALE GENOMIC DNA]</scope>
</reference>
<dbReference type="Proteomes" id="UP000270924">
    <property type="component" value="Unassembled WGS sequence"/>
</dbReference>
<dbReference type="InterPro" id="IPR003609">
    <property type="entry name" value="Pan_app"/>
</dbReference>
<dbReference type="PANTHER" id="PTHR47327">
    <property type="entry name" value="FI18240P1-RELATED"/>
    <property type="match status" value="1"/>
</dbReference>
<protein>
    <recommendedName>
        <fullName evidence="3">Apple domain-containing protein</fullName>
    </recommendedName>
</protein>
<dbReference type="Pfam" id="PF00024">
    <property type="entry name" value="PAN_1"/>
    <property type="match status" value="3"/>
</dbReference>
<sequence>MYTMRTWLLFCFLVLMSVRECLSMKNEYDMNQNNAGKRRRTEFGISFPTQTISKAANGAKHKDRGHSNKSKGLSTTENIVSRSQQRDVVIGAPDLSDVCFRVYNECIIISAQPYERKVNMQLEQCKQRCMQSQSGIYSCRSLVYDVANEICDFFTRQGDQPPAKLLKYYEHSYLEPTFADGCDLEYVKKSKKATIDSIGLSSFINFKRKNDLRKDLRNTILLNVSTKEDTNQKTCKEGTVTKYLRTPGFKLDSVSQIDLKAYNLDACIDACTNNIDDKGRSFGCRSFVYDENGCSLFREVATPRGARQLKPNLYANYYEKICVEDDLISSECQSVNRFPQMILVGFAEAVVTARSFMRCFENCLKSRQLFAMNCTSALYFYEELEQNCILNSENRQTQENLFVEENTDIVDYFEISCPLKKQKKVVDDLLFKS</sequence>
<dbReference type="SUPFAM" id="SSF57414">
    <property type="entry name" value="Hairpin loop containing domain-like"/>
    <property type="match status" value="3"/>
</dbReference>
<organism evidence="4 5">
    <name type="scientific">Wuchereria bancrofti</name>
    <dbReference type="NCBI Taxonomy" id="6293"/>
    <lineage>
        <taxon>Eukaryota</taxon>
        <taxon>Metazoa</taxon>
        <taxon>Ecdysozoa</taxon>
        <taxon>Nematoda</taxon>
        <taxon>Chromadorea</taxon>
        <taxon>Rhabditida</taxon>
        <taxon>Spirurina</taxon>
        <taxon>Spiruromorpha</taxon>
        <taxon>Filarioidea</taxon>
        <taxon>Onchocercidae</taxon>
        <taxon>Wuchereria</taxon>
    </lineage>
</organism>
<dbReference type="OrthoDB" id="5855977at2759"/>
<dbReference type="OMA" id="KQRCMQS"/>
<keyword evidence="5" id="KW-1185">Reference proteome</keyword>
<dbReference type="Gene3D" id="3.50.4.10">
    <property type="entry name" value="Hepatocyte Growth Factor"/>
    <property type="match status" value="3"/>
</dbReference>
<dbReference type="PANTHER" id="PTHR47327:SF21">
    <property type="entry name" value="APPLE DOMAIN-CONTAINING PROTEIN"/>
    <property type="match status" value="1"/>
</dbReference>
<dbReference type="GO" id="GO:0009653">
    <property type="term" value="P:anatomical structure morphogenesis"/>
    <property type="evidence" value="ECO:0007669"/>
    <property type="project" value="TreeGrafter"/>
</dbReference>
<feature type="compositionally biased region" description="Polar residues" evidence="1">
    <location>
        <begin position="70"/>
        <end position="79"/>
    </location>
</feature>
<keyword evidence="2" id="KW-0732">Signal</keyword>
<dbReference type="FunCoup" id="A0A3P7E3Y0">
    <property type="interactions" value="168"/>
</dbReference>
<feature type="compositionally biased region" description="Basic residues" evidence="1">
    <location>
        <begin position="59"/>
        <end position="69"/>
    </location>
</feature>
<dbReference type="EMBL" id="UYWW01001683">
    <property type="protein sequence ID" value="VDM10854.1"/>
    <property type="molecule type" value="Genomic_DNA"/>
</dbReference>
<dbReference type="InterPro" id="IPR052774">
    <property type="entry name" value="Celegans_DevNeuronal_Protein"/>
</dbReference>
<feature type="region of interest" description="Disordered" evidence="1">
    <location>
        <begin position="56"/>
        <end position="79"/>
    </location>
</feature>
<evidence type="ECO:0000313" key="4">
    <source>
        <dbReference type="EMBL" id="VDM10854.1"/>
    </source>
</evidence>
<dbReference type="AlphaFoldDB" id="A0A3P7E3Y0"/>
<dbReference type="SMART" id="SM00473">
    <property type="entry name" value="PAN_AP"/>
    <property type="match status" value="3"/>
</dbReference>
<dbReference type="PROSITE" id="PS50948">
    <property type="entry name" value="PAN"/>
    <property type="match status" value="3"/>
</dbReference>